<gene>
    <name evidence="2" type="ORF">C7B46_00435</name>
</gene>
<accession>A0A2T2XLY2</accession>
<reference evidence="2 3" key="1">
    <citation type="journal article" date="2014" name="BMC Genomics">
        <title>Comparison of environmental and isolate Sulfobacillus genomes reveals diverse carbon, sulfur, nitrogen, and hydrogen metabolisms.</title>
        <authorList>
            <person name="Justice N.B."/>
            <person name="Norman A."/>
            <person name="Brown C.T."/>
            <person name="Singh A."/>
            <person name="Thomas B.C."/>
            <person name="Banfield J.F."/>
        </authorList>
    </citation>
    <scope>NUCLEOTIDE SEQUENCE [LARGE SCALE GENOMIC DNA]</scope>
    <source>
        <strain evidence="2">AMDSBA4</strain>
    </source>
</reference>
<dbReference type="SMART" id="SM00464">
    <property type="entry name" value="LON"/>
    <property type="match status" value="1"/>
</dbReference>
<dbReference type="SUPFAM" id="SSF88697">
    <property type="entry name" value="PUA domain-like"/>
    <property type="match status" value="1"/>
</dbReference>
<comment type="caution">
    <text evidence="2">The sequence shown here is derived from an EMBL/GenBank/DDBJ whole genome shotgun (WGS) entry which is preliminary data.</text>
</comment>
<dbReference type="Pfam" id="PF02190">
    <property type="entry name" value="LON_substr_bdg"/>
    <property type="match status" value="1"/>
</dbReference>
<dbReference type="PANTHER" id="PTHR46732">
    <property type="entry name" value="ATP-DEPENDENT PROTEASE LA (LON) DOMAIN PROTEIN"/>
    <property type="match status" value="1"/>
</dbReference>
<evidence type="ECO:0000313" key="3">
    <source>
        <dbReference type="Proteomes" id="UP000242972"/>
    </source>
</evidence>
<dbReference type="InterPro" id="IPR046336">
    <property type="entry name" value="Lon_prtase_N_sf"/>
</dbReference>
<dbReference type="Proteomes" id="UP000242972">
    <property type="component" value="Unassembled WGS sequence"/>
</dbReference>
<evidence type="ECO:0000313" key="2">
    <source>
        <dbReference type="EMBL" id="PSR35493.1"/>
    </source>
</evidence>
<dbReference type="Gene3D" id="2.30.130.40">
    <property type="entry name" value="LON domain-like"/>
    <property type="match status" value="1"/>
</dbReference>
<dbReference type="PANTHER" id="PTHR46732:SF8">
    <property type="entry name" value="ATP-DEPENDENT PROTEASE LA (LON) DOMAIN PROTEIN"/>
    <property type="match status" value="1"/>
</dbReference>
<dbReference type="InterPro" id="IPR003111">
    <property type="entry name" value="Lon_prtase_N"/>
</dbReference>
<dbReference type="PROSITE" id="PS51787">
    <property type="entry name" value="LON_N"/>
    <property type="match status" value="1"/>
</dbReference>
<sequence length="204" mass="22451">MPTNRDTLSLPILPWTEVLFPGMRLNLTVDGPLGQAMIAEASLRDTGVVVCLARSTPGTDAAWPEPLSIGTVARVLDYPQNTSPQSVVVVGISRVSLLSFRLVHETLVGQFRFMPDSEDTIPNPLVDEAQALGSEMWSIMRSESTHPLLPQTPEALSYWIAAHIPIPTATRQELLEIRSTRGRLAKEITLLRTMMDGLRTEHSS</sequence>
<proteinExistence type="predicted"/>
<dbReference type="EMBL" id="PXYW01000001">
    <property type="protein sequence ID" value="PSR35493.1"/>
    <property type="molecule type" value="Genomic_DNA"/>
</dbReference>
<dbReference type="AlphaFoldDB" id="A0A2T2XLY2"/>
<protein>
    <submittedName>
        <fullName evidence="2">Peptidase S16</fullName>
    </submittedName>
</protein>
<name>A0A2T2XLY2_9FIRM</name>
<organism evidence="2 3">
    <name type="scientific">Sulfobacillus benefaciens</name>
    <dbReference type="NCBI Taxonomy" id="453960"/>
    <lineage>
        <taxon>Bacteria</taxon>
        <taxon>Bacillati</taxon>
        <taxon>Bacillota</taxon>
        <taxon>Clostridia</taxon>
        <taxon>Eubacteriales</taxon>
        <taxon>Clostridiales Family XVII. Incertae Sedis</taxon>
        <taxon>Sulfobacillus</taxon>
    </lineage>
</organism>
<feature type="domain" description="Lon N-terminal" evidence="1">
    <location>
        <begin position="7"/>
        <end position="195"/>
    </location>
</feature>
<dbReference type="InterPro" id="IPR015947">
    <property type="entry name" value="PUA-like_sf"/>
</dbReference>
<evidence type="ECO:0000259" key="1">
    <source>
        <dbReference type="PROSITE" id="PS51787"/>
    </source>
</evidence>
<dbReference type="Gene3D" id="1.20.58.1480">
    <property type="match status" value="1"/>
</dbReference>